<dbReference type="InterPro" id="IPR025961">
    <property type="entry name" value="Metal_resist"/>
</dbReference>
<dbReference type="Pfam" id="PF13801">
    <property type="entry name" value="Metal_resist"/>
    <property type="match status" value="1"/>
</dbReference>
<keyword evidence="1" id="KW-0175">Coiled coil</keyword>
<evidence type="ECO:0000313" key="3">
    <source>
        <dbReference type="EMBL" id="OEJ75811.1"/>
    </source>
</evidence>
<dbReference type="AlphaFoldDB" id="A0A1E5QMG9"/>
<sequence length="148" mass="17352">MFVRRVSFVALLAILLGGTGAIAFAQPMPEVFQIAQQGPRNRPENGDRIMQELNLTPQQMQQMQAIRQRYQGQMQSSRQSLRQAHQELQQLMASDAPVNQIRDKHRQVQQLRSAMADLQLENMLEMREVLTLQQRQMLNQRMQQRRRN</sequence>
<keyword evidence="2" id="KW-0732">Signal</keyword>
<feature type="chain" id="PRO_5009184374" description="Spy protein" evidence="2">
    <location>
        <begin position="26"/>
        <end position="148"/>
    </location>
</feature>
<evidence type="ECO:0008006" key="4">
    <source>
        <dbReference type="Google" id="ProtNLM"/>
    </source>
</evidence>
<dbReference type="GO" id="GO:0042597">
    <property type="term" value="C:periplasmic space"/>
    <property type="evidence" value="ECO:0007669"/>
    <property type="project" value="InterPro"/>
</dbReference>
<feature type="signal peptide" evidence="2">
    <location>
        <begin position="1"/>
        <end position="25"/>
    </location>
</feature>
<dbReference type="InterPro" id="IPR012899">
    <property type="entry name" value="LTXXQ"/>
</dbReference>
<comment type="caution">
    <text evidence="3">The sequence shown here is derived from an EMBL/GenBank/DDBJ whole genome shotgun (WGS) entry which is preliminary data.</text>
</comment>
<dbReference type="CDD" id="cd09916">
    <property type="entry name" value="CpxP_like"/>
    <property type="match status" value="1"/>
</dbReference>
<dbReference type="STRING" id="1781255.BH720_07735"/>
<protein>
    <recommendedName>
        <fullName evidence="4">Spy protein</fullName>
    </recommendedName>
</protein>
<dbReference type="OrthoDB" id="531812at2"/>
<feature type="coiled-coil region" evidence="1">
    <location>
        <begin position="67"/>
        <end position="128"/>
    </location>
</feature>
<dbReference type="EMBL" id="MJGC01000044">
    <property type="protein sequence ID" value="OEJ75811.1"/>
    <property type="molecule type" value="Genomic_DNA"/>
</dbReference>
<dbReference type="Gene3D" id="1.20.120.1490">
    <property type="match status" value="1"/>
</dbReference>
<reference evidence="3" key="1">
    <citation type="submission" date="2016-09" db="EMBL/GenBank/DDBJ databases">
        <title>Draft genome of thermotolerant cyanobacterium Desertifilum sp. strain IPPAS B-1220.</title>
        <authorList>
            <person name="Sinetova M.A."/>
            <person name="Bolakhan K."/>
            <person name="Zayadan B.K."/>
            <person name="Mironov K.S."/>
            <person name="Ustinova V."/>
            <person name="Kupriyanova E.V."/>
            <person name="Sidorov R.A."/>
            <person name="Skrypnik A.N."/>
            <person name="Gogoleva N.E."/>
            <person name="Gogolev Y.V."/>
            <person name="Los D.A."/>
        </authorList>
    </citation>
    <scope>NUCLEOTIDE SEQUENCE [LARGE SCALE GENOMIC DNA]</scope>
    <source>
        <strain evidence="3">IPPAS B-1220</strain>
    </source>
</reference>
<gene>
    <name evidence="3" type="ORF">BH720_07735</name>
</gene>
<dbReference type="RefSeq" id="WP_069966603.1">
    <property type="nucleotide sequence ID" value="NZ_CM124774.1"/>
</dbReference>
<evidence type="ECO:0000256" key="2">
    <source>
        <dbReference type="SAM" id="SignalP"/>
    </source>
</evidence>
<organism evidence="3">
    <name type="scientific">Desertifilum tharense IPPAS B-1220</name>
    <dbReference type="NCBI Taxonomy" id="1781255"/>
    <lineage>
        <taxon>Bacteria</taxon>
        <taxon>Bacillati</taxon>
        <taxon>Cyanobacteriota</taxon>
        <taxon>Cyanophyceae</taxon>
        <taxon>Desertifilales</taxon>
        <taxon>Desertifilaceae</taxon>
        <taxon>Desertifilum</taxon>
    </lineage>
</organism>
<name>A0A1E5QMG9_9CYAN</name>
<accession>A0A1E5QMG9</accession>
<evidence type="ECO:0000256" key="1">
    <source>
        <dbReference type="SAM" id="Coils"/>
    </source>
</evidence>
<proteinExistence type="predicted"/>